<organism evidence="8 9">
    <name type="scientific">Shewanella piezotolerans (strain WP3 / JCM 13877)</name>
    <dbReference type="NCBI Taxonomy" id="225849"/>
    <lineage>
        <taxon>Bacteria</taxon>
        <taxon>Pseudomonadati</taxon>
        <taxon>Pseudomonadota</taxon>
        <taxon>Gammaproteobacteria</taxon>
        <taxon>Alteromonadales</taxon>
        <taxon>Shewanellaceae</taxon>
        <taxon>Shewanella</taxon>
    </lineage>
</organism>
<evidence type="ECO:0000256" key="5">
    <source>
        <dbReference type="ARBA" id="ARBA00024416"/>
    </source>
</evidence>
<dbReference type="EMBL" id="CP000472">
    <property type="protein sequence ID" value="ACJ29353.1"/>
    <property type="molecule type" value="Genomic_DNA"/>
</dbReference>
<comment type="function">
    <text evidence="3">Protein-arginine rhamnosyltransferase that catalyzes the transfer of a single rhamnose to elongation factor P (EF-P) on 'Lys-32', a modification required for EF-P-dependent rescue of polyproline stalled ribosomes.</text>
</comment>
<sequence>MTSRVKTAMPLANWDIFCAVVDNYGDIGVTWRLAKQLTNEYPISVTLWVDDLTSFSHILPSLDPELTSQVHYGVKINLWSHPLPVSFNCPDVIIEAFACNLPDDVVQIMYDQHQAFKKNLSNIKAPVWLNLEYLSAESWVEGCHGLPSMQNNGLKKHFYFPGFTEKTGGLICEKGTLDRRKVWQSHLHYRMQLFDKLGLKDIASSDTVISVFSYETPALLALCNLWIQSKKPIHALIPKGRSLNCLQPLLPCSIEELKPGQQIKHGELTLHILPMTDQQGFDELLWSCDFNIVRGEDSFLRAQWAAKPFIWHIYPQEDDYHLIKLDAFLNLYCSDLSENTAHFYQKLNISFNTGNQEDTHKAWESLTCNMPELNKNAKQWPINTLNDTDLASRLVQFVKNS</sequence>
<keyword evidence="1" id="KW-0328">Glycosyltransferase</keyword>
<dbReference type="NCBIfam" id="TIGR03837">
    <property type="entry name" value="efp_Arg_rhamno"/>
    <property type="match status" value="1"/>
</dbReference>
<proteinExistence type="inferred from homology"/>
<evidence type="ECO:0000256" key="4">
    <source>
        <dbReference type="ARBA" id="ARBA00024346"/>
    </source>
</evidence>
<dbReference type="eggNOG" id="COG4394">
    <property type="taxonomic scope" value="Bacteria"/>
</dbReference>
<evidence type="ECO:0000256" key="3">
    <source>
        <dbReference type="ARBA" id="ARBA00024303"/>
    </source>
</evidence>
<evidence type="ECO:0000256" key="6">
    <source>
        <dbReference type="ARBA" id="ARBA00030025"/>
    </source>
</evidence>
<reference evidence="8 9" key="1">
    <citation type="journal article" date="2008" name="PLoS ONE">
        <title>Environmental adaptation: genomic analysis of the piezotolerant and psychrotolerant deep-sea iron reducing bacterium Shewanella piezotolerans WP3.</title>
        <authorList>
            <person name="Wang F."/>
            <person name="Wang J."/>
            <person name="Jian H."/>
            <person name="Zhang B."/>
            <person name="Li S."/>
            <person name="Wang F."/>
            <person name="Zeng X."/>
            <person name="Gao L."/>
            <person name="Bartlett D.H."/>
            <person name="Yu J."/>
            <person name="Hu S."/>
            <person name="Xiao X."/>
        </authorList>
    </citation>
    <scope>NUCLEOTIDE SEQUENCE [LARGE SCALE GENOMIC DNA]</scope>
    <source>
        <strain evidence="9">WP3 / JCM 13877</strain>
    </source>
</reference>
<evidence type="ECO:0000256" key="7">
    <source>
        <dbReference type="ARBA" id="ARBA00048472"/>
    </source>
</evidence>
<dbReference type="OrthoDB" id="209085at2"/>
<dbReference type="PIRSF" id="PIRSF015557">
    <property type="entry name" value="UCP015557"/>
    <property type="match status" value="1"/>
</dbReference>
<keyword evidence="2" id="KW-0808">Transferase</keyword>
<keyword evidence="9" id="KW-1185">Reference proteome</keyword>
<name>B8CPA9_SHEPW</name>
<dbReference type="GO" id="GO:0106361">
    <property type="term" value="F:protein-arginine rhamnosyltransferase activity"/>
    <property type="evidence" value="ECO:0007669"/>
    <property type="project" value="InterPro"/>
</dbReference>
<evidence type="ECO:0000313" key="8">
    <source>
        <dbReference type="EMBL" id="ACJ29353.1"/>
    </source>
</evidence>
<gene>
    <name evidence="8" type="ordered locus">swp_2617</name>
</gene>
<comment type="similarity">
    <text evidence="4">Belongs to the glycosyltransferase 104 family.</text>
</comment>
<evidence type="ECO:0000256" key="2">
    <source>
        <dbReference type="ARBA" id="ARBA00022679"/>
    </source>
</evidence>
<evidence type="ECO:0000313" key="9">
    <source>
        <dbReference type="Proteomes" id="UP000000753"/>
    </source>
</evidence>
<dbReference type="AlphaFoldDB" id="B8CPA9"/>
<evidence type="ECO:0000256" key="1">
    <source>
        <dbReference type="ARBA" id="ARBA00022676"/>
    </source>
</evidence>
<comment type="catalytic activity">
    <reaction evidence="7">
        <text>dTDP-beta-L-rhamnose + L-arginyl-[protein] = N(omega)-(alpha-L-rhamnosyl)-L-arginyl-[protein] + dTDP + H(+)</text>
        <dbReference type="Rhea" id="RHEA:66692"/>
        <dbReference type="Rhea" id="RHEA-COMP:10532"/>
        <dbReference type="Rhea" id="RHEA-COMP:17096"/>
        <dbReference type="ChEBI" id="CHEBI:15378"/>
        <dbReference type="ChEBI" id="CHEBI:29965"/>
        <dbReference type="ChEBI" id="CHEBI:57510"/>
        <dbReference type="ChEBI" id="CHEBI:58369"/>
        <dbReference type="ChEBI" id="CHEBI:167445"/>
    </reaction>
    <physiologicalReaction direction="left-to-right" evidence="7">
        <dbReference type="Rhea" id="RHEA:66693"/>
    </physiologicalReaction>
</comment>
<dbReference type="STRING" id="225849.swp_2617"/>
<protein>
    <recommendedName>
        <fullName evidence="5">Protein-arginine rhamnosyltransferase</fullName>
    </recommendedName>
    <alternativeName>
        <fullName evidence="6">EF-P arginine rhamnosyltransferase</fullName>
    </alternativeName>
</protein>
<dbReference type="Proteomes" id="UP000000753">
    <property type="component" value="Chromosome"/>
</dbReference>
<dbReference type="RefSeq" id="WP_020912709.1">
    <property type="nucleotide sequence ID" value="NC_011566.1"/>
</dbReference>
<dbReference type="InterPro" id="IPR016633">
    <property type="entry name" value="EarP"/>
</dbReference>
<dbReference type="HOGENOM" id="CLU_060250_0_0_6"/>
<dbReference type="KEGG" id="swp:swp_2617"/>
<dbReference type="Pfam" id="PF10093">
    <property type="entry name" value="EarP"/>
    <property type="match status" value="1"/>
</dbReference>
<accession>B8CPA9</accession>